<reference evidence="1" key="1">
    <citation type="journal article" date="2017" name="J. Phycol.">
        <title>Analysis of chloroplast genomes and a supermatrix inform reclassification of the Rhodomelaceae (Rhodophyta).</title>
        <authorList>
            <person name="Diaz-Tapia P."/>
            <person name="Maggs C.A."/>
            <person name="West J.A."/>
            <person name="Verbruggen H."/>
        </authorList>
    </citation>
    <scope>NUCLEOTIDE SEQUENCE</scope>
    <source>
        <strain evidence="1">JW3046</strain>
    </source>
</reference>
<protein>
    <submittedName>
        <fullName evidence="1">Cytochrome b6-f complex subunit PetP</fullName>
    </submittedName>
</protein>
<dbReference type="AlphaFoldDB" id="A0A1Z1M5F6"/>
<sequence length="66" mass="8065">MKYNTTQVHILSLPKKVKLKLLKYLIQSYELKIVGYKKIQIRYQVPIVELYNCIRIWTLFYEIDQT</sequence>
<keyword evidence="1" id="KW-0150">Chloroplast</keyword>
<gene>
    <name evidence="1" type="primary">petP</name>
</gene>
<dbReference type="GeneID" id="33354052"/>
<keyword evidence="1" id="KW-0934">Plastid</keyword>
<dbReference type="RefSeq" id="YP_009392509.1">
    <property type="nucleotide sequence ID" value="NC_035263.1"/>
</dbReference>
<dbReference type="EMBL" id="MF101416">
    <property type="protein sequence ID" value="ARW61071.1"/>
    <property type="molecule type" value="Genomic_DNA"/>
</dbReference>
<proteinExistence type="predicted"/>
<accession>A0A1Z1M5F6</accession>
<name>A0A1Z1M5F6_9FLOR</name>
<organism evidence="1">
    <name type="scientific">Caloglossa monosticha</name>
    <dbReference type="NCBI Taxonomy" id="76906"/>
    <lineage>
        <taxon>Eukaryota</taxon>
        <taxon>Rhodophyta</taxon>
        <taxon>Florideophyceae</taxon>
        <taxon>Rhodymeniophycidae</taxon>
        <taxon>Ceramiales</taxon>
        <taxon>Delesseriaceae</taxon>
        <taxon>Caloglossa</taxon>
    </lineage>
</organism>
<geneLocation type="chloroplast" evidence="1"/>
<evidence type="ECO:0000313" key="1">
    <source>
        <dbReference type="EMBL" id="ARW61071.1"/>
    </source>
</evidence>